<evidence type="ECO:0000313" key="11">
    <source>
        <dbReference type="Proteomes" id="UP000317155"/>
    </source>
</evidence>
<evidence type="ECO:0000256" key="2">
    <source>
        <dbReference type="ARBA" id="ARBA00022596"/>
    </source>
</evidence>
<comment type="caution">
    <text evidence="10">The sequence shown here is derived from an EMBL/GenBank/DDBJ whole genome shotgun (WGS) entry which is preliminary data.</text>
</comment>
<feature type="domain" description="CobW/HypB/UreG nucleotide-binding" evidence="9">
    <location>
        <begin position="61"/>
        <end position="222"/>
    </location>
</feature>
<evidence type="ECO:0000256" key="5">
    <source>
        <dbReference type="ARBA" id="ARBA00022801"/>
    </source>
</evidence>
<protein>
    <submittedName>
        <fullName evidence="10">Hydrogenase nickel incorporation protein HypB</fullName>
    </submittedName>
</protein>
<dbReference type="RefSeq" id="WP_092057448.1">
    <property type="nucleotide sequence ID" value="NZ_FOJJ01000034.1"/>
</dbReference>
<dbReference type="GO" id="GO:0016151">
    <property type="term" value="F:nickel cation binding"/>
    <property type="evidence" value="ECO:0007669"/>
    <property type="project" value="InterPro"/>
</dbReference>
<dbReference type="PIRSF" id="PIRSF005624">
    <property type="entry name" value="Ni-bind_GTPase"/>
    <property type="match status" value="1"/>
</dbReference>
<dbReference type="AlphaFoldDB" id="A0A550JGR3"/>
<accession>A0A550JGR3</accession>
<dbReference type="Pfam" id="PF02492">
    <property type="entry name" value="cobW"/>
    <property type="match status" value="1"/>
</dbReference>
<dbReference type="GO" id="GO:0003924">
    <property type="term" value="F:GTPase activity"/>
    <property type="evidence" value="ECO:0007669"/>
    <property type="project" value="InterPro"/>
</dbReference>
<keyword evidence="6" id="KW-0862">Zinc</keyword>
<name>A0A550JGR3_9BACT</name>
<dbReference type="GO" id="GO:0051604">
    <property type="term" value="P:protein maturation"/>
    <property type="evidence" value="ECO:0007669"/>
    <property type="project" value="InterPro"/>
</dbReference>
<organism evidence="10 11">
    <name type="scientific">Trichloromonas acetexigens</name>
    <dbReference type="NCBI Taxonomy" id="38815"/>
    <lineage>
        <taxon>Bacteria</taxon>
        <taxon>Pseudomonadati</taxon>
        <taxon>Thermodesulfobacteriota</taxon>
        <taxon>Desulfuromonadia</taxon>
        <taxon>Desulfuromonadales</taxon>
        <taxon>Trichloromonadaceae</taxon>
        <taxon>Trichloromonas</taxon>
    </lineage>
</organism>
<feature type="compositionally biased region" description="Basic and acidic residues" evidence="8">
    <location>
        <begin position="11"/>
        <end position="29"/>
    </location>
</feature>
<keyword evidence="11" id="KW-1185">Reference proteome</keyword>
<dbReference type="NCBIfam" id="TIGR00073">
    <property type="entry name" value="hypB"/>
    <property type="match status" value="1"/>
</dbReference>
<evidence type="ECO:0000256" key="4">
    <source>
        <dbReference type="ARBA" id="ARBA00022741"/>
    </source>
</evidence>
<feature type="region of interest" description="Disordered" evidence="8">
    <location>
        <begin position="10"/>
        <end position="29"/>
    </location>
</feature>
<dbReference type="InterPro" id="IPR027417">
    <property type="entry name" value="P-loop_NTPase"/>
</dbReference>
<evidence type="ECO:0000256" key="3">
    <source>
        <dbReference type="ARBA" id="ARBA00022723"/>
    </source>
</evidence>
<dbReference type="Gene3D" id="3.40.50.300">
    <property type="entry name" value="P-loop containing nucleotide triphosphate hydrolases"/>
    <property type="match status" value="1"/>
</dbReference>
<dbReference type="InterPro" id="IPR003495">
    <property type="entry name" value="CobW/HypB/UreG_nucleotide-bd"/>
</dbReference>
<keyword evidence="3" id="KW-0479">Metal-binding</keyword>
<dbReference type="PANTHER" id="PTHR30134">
    <property type="entry name" value="HYDROGENASE PROTEIN ASSEMBLY PROTEIN, NICKEL CHAPERONE"/>
    <property type="match status" value="1"/>
</dbReference>
<keyword evidence="7" id="KW-0342">GTP-binding</keyword>
<sequence>MCLDCGCSPNDPHHHQHDHDHHHPPDYGRGKTVTIKEDLLGKNNRLAAANRARFAAHRLLVLNLVSSPGSGKTSILERTLSDLQTEVRFAVLEGDQQTANDAERIAATGVPVHQINTGAGCHLDAHMVGHGVDHLDLAACDILMIENVGNLVCPAGFDLGEDHKVAVLSVTEGEDKPLKYPQMFQAADLLLINKLDLLPHLRFDLEQCRQFALRINPRLEIIELSCQSGEGMEHWYDWLRERVKKQNQ</sequence>
<evidence type="ECO:0000256" key="7">
    <source>
        <dbReference type="ARBA" id="ARBA00023134"/>
    </source>
</evidence>
<comment type="similarity">
    <text evidence="1">Belongs to the SIMIBI class G3E GTPase family. HypB/HupM subfamily.</text>
</comment>
<gene>
    <name evidence="10" type="primary">hypB</name>
    <name evidence="10" type="ORF">FL622_07415</name>
</gene>
<dbReference type="PANTHER" id="PTHR30134:SF2">
    <property type="entry name" value="HYDROGENASE MATURATION FACTOR HYPB"/>
    <property type="match status" value="1"/>
</dbReference>
<evidence type="ECO:0000256" key="6">
    <source>
        <dbReference type="ARBA" id="ARBA00022833"/>
    </source>
</evidence>
<dbReference type="GO" id="GO:0008270">
    <property type="term" value="F:zinc ion binding"/>
    <property type="evidence" value="ECO:0007669"/>
    <property type="project" value="TreeGrafter"/>
</dbReference>
<dbReference type="InterPro" id="IPR004392">
    <property type="entry name" value="Hyd_mat_HypB"/>
</dbReference>
<reference evidence="10 11" key="1">
    <citation type="submission" date="2019-07" db="EMBL/GenBank/DDBJ databases">
        <title>Insights of Desulfuromonas acetexigens electromicrobiology.</title>
        <authorList>
            <person name="Katuri K."/>
            <person name="Sapireddy V."/>
            <person name="Shaw D.R."/>
            <person name="Saikaly P."/>
        </authorList>
    </citation>
    <scope>NUCLEOTIDE SEQUENCE [LARGE SCALE GENOMIC DNA]</scope>
    <source>
        <strain evidence="10 11">2873</strain>
    </source>
</reference>
<dbReference type="OrthoDB" id="9802035at2"/>
<keyword evidence="4" id="KW-0547">Nucleotide-binding</keyword>
<dbReference type="CDD" id="cd05390">
    <property type="entry name" value="HypB"/>
    <property type="match status" value="1"/>
</dbReference>
<proteinExistence type="inferred from homology"/>
<keyword evidence="2" id="KW-0533">Nickel</keyword>
<evidence type="ECO:0000259" key="9">
    <source>
        <dbReference type="Pfam" id="PF02492"/>
    </source>
</evidence>
<dbReference type="EMBL" id="VJVV01000004">
    <property type="protein sequence ID" value="TRO82396.1"/>
    <property type="molecule type" value="Genomic_DNA"/>
</dbReference>
<evidence type="ECO:0000256" key="8">
    <source>
        <dbReference type="SAM" id="MobiDB-lite"/>
    </source>
</evidence>
<evidence type="ECO:0000256" key="1">
    <source>
        <dbReference type="ARBA" id="ARBA00006211"/>
    </source>
</evidence>
<keyword evidence="5" id="KW-0378">Hydrolase</keyword>
<dbReference type="Proteomes" id="UP000317155">
    <property type="component" value="Unassembled WGS sequence"/>
</dbReference>
<dbReference type="GO" id="GO:0005525">
    <property type="term" value="F:GTP binding"/>
    <property type="evidence" value="ECO:0007669"/>
    <property type="project" value="UniProtKB-KW"/>
</dbReference>
<dbReference type="SUPFAM" id="SSF52540">
    <property type="entry name" value="P-loop containing nucleoside triphosphate hydrolases"/>
    <property type="match status" value="1"/>
</dbReference>
<evidence type="ECO:0000313" key="10">
    <source>
        <dbReference type="EMBL" id="TRO82396.1"/>
    </source>
</evidence>